<keyword evidence="2" id="KW-1185">Reference proteome</keyword>
<proteinExistence type="predicted"/>
<name>E0I778_9BACL</name>
<organism evidence="1 2">
    <name type="scientific">Paenibacillus curdlanolyticus YK9</name>
    <dbReference type="NCBI Taxonomy" id="717606"/>
    <lineage>
        <taxon>Bacteria</taxon>
        <taxon>Bacillati</taxon>
        <taxon>Bacillota</taxon>
        <taxon>Bacilli</taxon>
        <taxon>Bacillales</taxon>
        <taxon>Paenibacillaceae</taxon>
        <taxon>Paenibacillus</taxon>
    </lineage>
</organism>
<accession>E0I778</accession>
<protein>
    <submittedName>
        <fullName evidence="1">Uncharacterized protein</fullName>
    </submittedName>
</protein>
<evidence type="ECO:0000313" key="2">
    <source>
        <dbReference type="Proteomes" id="UP000005387"/>
    </source>
</evidence>
<reference evidence="1 2" key="1">
    <citation type="submission" date="2010-07" db="EMBL/GenBank/DDBJ databases">
        <title>The draft genome of Paenibacillus curdlanolyticus YK9.</title>
        <authorList>
            <consortium name="US DOE Joint Genome Institute (JGI-PGF)"/>
            <person name="Lucas S."/>
            <person name="Copeland A."/>
            <person name="Lapidus A."/>
            <person name="Cheng J.-F."/>
            <person name="Bruce D."/>
            <person name="Goodwin L."/>
            <person name="Pitluck S."/>
            <person name="Land M.L."/>
            <person name="Hauser L."/>
            <person name="Chang Y.-J."/>
            <person name="Jeffries C."/>
            <person name="Anderson I.J."/>
            <person name="Johnson E."/>
            <person name="Loganathan U."/>
            <person name="Mulhopadhyay B."/>
            <person name="Kyrpides N."/>
            <person name="Woyke T.J."/>
        </authorList>
    </citation>
    <scope>NUCLEOTIDE SEQUENCE [LARGE SCALE GENOMIC DNA]</scope>
    <source>
        <strain evidence="1 2">YK9</strain>
    </source>
</reference>
<dbReference type="Proteomes" id="UP000005387">
    <property type="component" value="Unassembled WGS sequence"/>
</dbReference>
<sequence>MGTNFTAFIGHQLKSDDIERLCQTLNSKSLKHIDEFVDHLLPHNPKDVGIPWAVFDGIGGTVEINGPCGFDLTFSEKVCYFHHYIRWSTFLHNE</sequence>
<dbReference type="OrthoDB" id="2629678at2"/>
<gene>
    <name evidence="1" type="ORF">PaecuDRAFT_1502</name>
</gene>
<evidence type="ECO:0000313" key="1">
    <source>
        <dbReference type="EMBL" id="EFM11894.1"/>
    </source>
</evidence>
<dbReference type="STRING" id="717606.PaecuDRAFT_1502"/>
<dbReference type="EMBL" id="AEDD01000003">
    <property type="protein sequence ID" value="EFM11894.1"/>
    <property type="molecule type" value="Genomic_DNA"/>
</dbReference>
<dbReference type="AlphaFoldDB" id="E0I778"/>